<accession>A0A5B7J7C2</accession>
<comment type="caution">
    <text evidence="2">The sequence shown here is derived from an EMBL/GenBank/DDBJ whole genome shotgun (WGS) entry which is preliminary data.</text>
</comment>
<keyword evidence="3" id="KW-1185">Reference proteome</keyword>
<evidence type="ECO:0000313" key="3">
    <source>
        <dbReference type="Proteomes" id="UP000324222"/>
    </source>
</evidence>
<dbReference type="OrthoDB" id="6365367at2759"/>
<feature type="transmembrane region" description="Helical" evidence="1">
    <location>
        <begin position="74"/>
        <end position="98"/>
    </location>
</feature>
<feature type="transmembrane region" description="Helical" evidence="1">
    <location>
        <begin position="16"/>
        <end position="38"/>
    </location>
</feature>
<dbReference type="Proteomes" id="UP000324222">
    <property type="component" value="Unassembled WGS sequence"/>
</dbReference>
<keyword evidence="1" id="KW-0472">Membrane</keyword>
<sequence>MSSSIPQTAYLKLVDVWFVFCIISLFLVVVTVAFINWVRKCAPSILLRVKGSARRTQKEAVGARRVALAAWLNLLCRLVCPILTTLFLVFYLTMAALIEIPKLDITLSQ</sequence>
<dbReference type="SUPFAM" id="SSF90112">
    <property type="entry name" value="Neurotransmitter-gated ion-channel transmembrane pore"/>
    <property type="match status" value="1"/>
</dbReference>
<keyword evidence="1" id="KW-0812">Transmembrane</keyword>
<name>A0A5B7J7C2_PORTR</name>
<dbReference type="GO" id="GO:0016020">
    <property type="term" value="C:membrane"/>
    <property type="evidence" value="ECO:0007669"/>
    <property type="project" value="InterPro"/>
</dbReference>
<dbReference type="EMBL" id="VSRR010085200">
    <property type="protein sequence ID" value="MPC90669.1"/>
    <property type="molecule type" value="Genomic_DNA"/>
</dbReference>
<organism evidence="2 3">
    <name type="scientific">Portunus trituberculatus</name>
    <name type="common">Swimming crab</name>
    <name type="synonym">Neptunus trituberculatus</name>
    <dbReference type="NCBI Taxonomy" id="210409"/>
    <lineage>
        <taxon>Eukaryota</taxon>
        <taxon>Metazoa</taxon>
        <taxon>Ecdysozoa</taxon>
        <taxon>Arthropoda</taxon>
        <taxon>Crustacea</taxon>
        <taxon>Multicrustacea</taxon>
        <taxon>Malacostraca</taxon>
        <taxon>Eumalacostraca</taxon>
        <taxon>Eucarida</taxon>
        <taxon>Decapoda</taxon>
        <taxon>Pleocyemata</taxon>
        <taxon>Brachyura</taxon>
        <taxon>Eubrachyura</taxon>
        <taxon>Portunoidea</taxon>
        <taxon>Portunidae</taxon>
        <taxon>Portuninae</taxon>
        <taxon>Portunus</taxon>
    </lineage>
</organism>
<dbReference type="Gene3D" id="1.20.58.390">
    <property type="entry name" value="Neurotransmitter-gated ion-channel transmembrane domain"/>
    <property type="match status" value="1"/>
</dbReference>
<dbReference type="InterPro" id="IPR036719">
    <property type="entry name" value="Neuro-gated_channel_TM_sf"/>
</dbReference>
<evidence type="ECO:0000313" key="2">
    <source>
        <dbReference type="EMBL" id="MPC90669.1"/>
    </source>
</evidence>
<dbReference type="AlphaFoldDB" id="A0A5B7J7C2"/>
<keyword evidence="1" id="KW-1133">Transmembrane helix</keyword>
<gene>
    <name evidence="2" type="ORF">E2C01_085666</name>
</gene>
<dbReference type="GO" id="GO:0006811">
    <property type="term" value="P:monoatomic ion transport"/>
    <property type="evidence" value="ECO:0007669"/>
    <property type="project" value="InterPro"/>
</dbReference>
<dbReference type="InterPro" id="IPR038050">
    <property type="entry name" value="Neuro_actylchol_rec"/>
</dbReference>
<reference evidence="2 3" key="1">
    <citation type="submission" date="2019-05" db="EMBL/GenBank/DDBJ databases">
        <title>Another draft genome of Portunus trituberculatus and its Hox gene families provides insights of decapod evolution.</title>
        <authorList>
            <person name="Jeong J.-H."/>
            <person name="Song I."/>
            <person name="Kim S."/>
            <person name="Choi T."/>
            <person name="Kim D."/>
            <person name="Ryu S."/>
            <person name="Kim W."/>
        </authorList>
    </citation>
    <scope>NUCLEOTIDE SEQUENCE [LARGE SCALE GENOMIC DNA]</scope>
    <source>
        <tissue evidence="2">Muscle</tissue>
    </source>
</reference>
<protein>
    <submittedName>
        <fullName evidence="2">Uncharacterized protein</fullName>
    </submittedName>
</protein>
<evidence type="ECO:0000256" key="1">
    <source>
        <dbReference type="SAM" id="Phobius"/>
    </source>
</evidence>
<proteinExistence type="predicted"/>